<dbReference type="SUPFAM" id="SSF160148">
    <property type="entry name" value="CPE0013-like"/>
    <property type="match status" value="1"/>
</dbReference>
<dbReference type="InterPro" id="IPR012460">
    <property type="entry name" value="DUF1667"/>
</dbReference>
<dbReference type="EMBL" id="BAAACP010000021">
    <property type="protein sequence ID" value="GAA0866021.1"/>
    <property type="molecule type" value="Genomic_DNA"/>
</dbReference>
<name>A0ABN1M9K6_9FIRM</name>
<evidence type="ECO:0000313" key="1">
    <source>
        <dbReference type="EMBL" id="GAA0866021.1"/>
    </source>
</evidence>
<comment type="caution">
    <text evidence="1">The sequence shown here is derived from an EMBL/GenBank/DDBJ whole genome shotgun (WGS) entry which is preliminary data.</text>
</comment>
<gene>
    <name evidence="1" type="ORF">GCM10008917_25850</name>
</gene>
<dbReference type="RefSeq" id="WP_346046698.1">
    <property type="nucleotide sequence ID" value="NZ_BAAACP010000021.1"/>
</dbReference>
<sequence length="132" mass="14359">MRNITCTVCPMGCSLVVSKVNGEYKVEGNTCKRGAKYGVEEVTNPRRVITTTVKLNGGYLNLLPVKTNDSVPKELMFDIMKLLDNVEVNAPVSVGDVIVKDVLGTGVDVVSAKSMESLNLNDGYDHELKHCI</sequence>
<dbReference type="PANTHER" id="PTHR39450:SF1">
    <property type="entry name" value="DUF1667 DOMAIN-CONTAINING PROTEIN"/>
    <property type="match status" value="1"/>
</dbReference>
<dbReference type="PANTHER" id="PTHR39450">
    <property type="entry name" value="MOLYBDOPTERIN OXIDOREDUCTASE, 4FE-4S CLUSTER-BINDING SUBUNIT"/>
    <property type="match status" value="1"/>
</dbReference>
<accession>A0ABN1M9K6</accession>
<evidence type="ECO:0000313" key="2">
    <source>
        <dbReference type="Proteomes" id="UP001400965"/>
    </source>
</evidence>
<protein>
    <submittedName>
        <fullName evidence="1">DUF1667 domain-containing protein</fullName>
    </submittedName>
</protein>
<reference evidence="1 2" key="1">
    <citation type="journal article" date="2019" name="Int. J. Syst. Evol. Microbiol.">
        <title>The Global Catalogue of Microorganisms (GCM) 10K type strain sequencing project: providing services to taxonomists for standard genome sequencing and annotation.</title>
        <authorList>
            <consortium name="The Broad Institute Genomics Platform"/>
            <consortium name="The Broad Institute Genome Sequencing Center for Infectious Disease"/>
            <person name="Wu L."/>
            <person name="Ma J."/>
        </authorList>
    </citation>
    <scope>NUCLEOTIDE SEQUENCE [LARGE SCALE GENOMIC DNA]</scope>
    <source>
        <strain evidence="1 2">JCM 6486</strain>
    </source>
</reference>
<keyword evidence="2" id="KW-1185">Reference proteome</keyword>
<dbReference type="Gene3D" id="3.10.530.10">
    <property type="entry name" value="CPE0013-like"/>
    <property type="match status" value="1"/>
</dbReference>
<dbReference type="InterPro" id="IPR036593">
    <property type="entry name" value="CPE0013-like_sf"/>
</dbReference>
<proteinExistence type="predicted"/>
<dbReference type="Pfam" id="PF07892">
    <property type="entry name" value="DUF1667"/>
    <property type="match status" value="1"/>
</dbReference>
<dbReference type="Proteomes" id="UP001400965">
    <property type="component" value="Unassembled WGS sequence"/>
</dbReference>
<organism evidence="1 2">
    <name type="scientific">Paraclostridium tenue</name>
    <dbReference type="NCBI Taxonomy" id="1737"/>
    <lineage>
        <taxon>Bacteria</taxon>
        <taxon>Bacillati</taxon>
        <taxon>Bacillota</taxon>
        <taxon>Clostridia</taxon>
        <taxon>Peptostreptococcales</taxon>
        <taxon>Peptostreptococcaceae</taxon>
        <taxon>Paraclostridium</taxon>
    </lineage>
</organism>